<reference evidence="3" key="1">
    <citation type="journal article" date="2019" name="Int. J. Syst. Evol. Microbiol.">
        <title>The Global Catalogue of Microorganisms (GCM) 10K type strain sequencing project: providing services to taxonomists for standard genome sequencing and annotation.</title>
        <authorList>
            <consortium name="The Broad Institute Genomics Platform"/>
            <consortium name="The Broad Institute Genome Sequencing Center for Infectious Disease"/>
            <person name="Wu L."/>
            <person name="Ma J."/>
        </authorList>
    </citation>
    <scope>NUCLEOTIDE SEQUENCE [LARGE SCALE GENOMIC DNA]</scope>
    <source>
        <strain evidence="3">JCM 18537</strain>
    </source>
</reference>
<dbReference type="EMBL" id="BAABKO010000002">
    <property type="protein sequence ID" value="GAA4769666.1"/>
    <property type="molecule type" value="Genomic_DNA"/>
</dbReference>
<keyword evidence="1" id="KW-0812">Transmembrane</keyword>
<proteinExistence type="predicted"/>
<keyword evidence="1" id="KW-0472">Membrane</keyword>
<keyword evidence="3" id="KW-1185">Reference proteome</keyword>
<gene>
    <name evidence="2" type="ORF">GCM10023351_11640</name>
</gene>
<feature type="transmembrane region" description="Helical" evidence="1">
    <location>
        <begin position="42"/>
        <end position="62"/>
    </location>
</feature>
<evidence type="ECO:0000313" key="2">
    <source>
        <dbReference type="EMBL" id="GAA4769666.1"/>
    </source>
</evidence>
<evidence type="ECO:0000256" key="1">
    <source>
        <dbReference type="SAM" id="Phobius"/>
    </source>
</evidence>
<organism evidence="2 3">
    <name type="scientific">Microbacterium gilvum</name>
    <dbReference type="NCBI Taxonomy" id="1336204"/>
    <lineage>
        <taxon>Bacteria</taxon>
        <taxon>Bacillati</taxon>
        <taxon>Actinomycetota</taxon>
        <taxon>Actinomycetes</taxon>
        <taxon>Micrococcales</taxon>
        <taxon>Microbacteriaceae</taxon>
        <taxon>Microbacterium</taxon>
    </lineage>
</organism>
<feature type="transmembrane region" description="Helical" evidence="1">
    <location>
        <begin position="12"/>
        <end position="30"/>
    </location>
</feature>
<evidence type="ECO:0008006" key="4">
    <source>
        <dbReference type="Google" id="ProtNLM"/>
    </source>
</evidence>
<comment type="caution">
    <text evidence="2">The sequence shown here is derived from an EMBL/GenBank/DDBJ whole genome shotgun (WGS) entry which is preliminary data.</text>
</comment>
<sequence>MLPYRGGMDINGWLAGGGGWLTLALVNAGLAEQKNRTRLGWFLGSLILGPVATFLIVVWSPAGDR</sequence>
<keyword evidence="1" id="KW-1133">Transmembrane helix</keyword>
<protein>
    <recommendedName>
        <fullName evidence="4">Antitermination protein NusB</fullName>
    </recommendedName>
</protein>
<dbReference type="Proteomes" id="UP001501645">
    <property type="component" value="Unassembled WGS sequence"/>
</dbReference>
<evidence type="ECO:0000313" key="3">
    <source>
        <dbReference type="Proteomes" id="UP001501645"/>
    </source>
</evidence>
<name>A0ABP8ZYG1_9MICO</name>
<accession>A0ABP8ZYG1</accession>